<comment type="catalytic activity">
    <reaction evidence="1 9 10">
        <text>[protein]-peptidylproline (omega=180) = [protein]-peptidylproline (omega=0)</text>
        <dbReference type="Rhea" id="RHEA:16237"/>
        <dbReference type="Rhea" id="RHEA-COMP:10747"/>
        <dbReference type="Rhea" id="RHEA-COMP:10748"/>
        <dbReference type="ChEBI" id="CHEBI:83833"/>
        <dbReference type="ChEBI" id="CHEBI:83834"/>
        <dbReference type="EC" id="5.2.1.8"/>
    </reaction>
</comment>
<dbReference type="PANTHER" id="PTHR47861:SF3">
    <property type="entry name" value="FKBP-TYPE PEPTIDYL-PROLYL CIS-TRANS ISOMERASE SLYD"/>
    <property type="match status" value="1"/>
</dbReference>
<evidence type="ECO:0000256" key="3">
    <source>
        <dbReference type="ARBA" id="ARBA00006577"/>
    </source>
</evidence>
<dbReference type="OrthoDB" id="9808891at2"/>
<dbReference type="Proteomes" id="UP000295443">
    <property type="component" value="Unassembled WGS sequence"/>
</dbReference>
<dbReference type="EC" id="5.2.1.8" evidence="10"/>
<evidence type="ECO:0000313" key="13">
    <source>
        <dbReference type="Proteomes" id="UP000295443"/>
    </source>
</evidence>
<accession>A0A4R1BE73</accession>
<comment type="caution">
    <text evidence="12">The sequence shown here is derived from an EMBL/GenBank/DDBJ whole genome shotgun (WGS) entry which is preliminary data.</text>
</comment>
<keyword evidence="6" id="KW-0143">Chaperone</keyword>
<dbReference type="RefSeq" id="WP_131446037.1">
    <property type="nucleotide sequence ID" value="NZ_SJZB01000027.1"/>
</dbReference>
<reference evidence="12 13" key="1">
    <citation type="submission" date="2019-03" db="EMBL/GenBank/DDBJ databases">
        <title>Genome sequence of Thiobacillaceae bacterium LSR1, a sulfur-oxidizing bacterium isolated from freshwater sediment.</title>
        <authorList>
            <person name="Li S."/>
        </authorList>
    </citation>
    <scope>NUCLEOTIDE SEQUENCE [LARGE SCALE GENOMIC DNA]</scope>
    <source>
        <strain evidence="12 13">LSR1</strain>
    </source>
</reference>
<dbReference type="Gene3D" id="3.10.50.40">
    <property type="match status" value="1"/>
</dbReference>
<evidence type="ECO:0000256" key="6">
    <source>
        <dbReference type="ARBA" id="ARBA00023186"/>
    </source>
</evidence>
<dbReference type="SUPFAM" id="SSF54534">
    <property type="entry name" value="FKBP-like"/>
    <property type="match status" value="1"/>
</dbReference>
<evidence type="ECO:0000313" key="12">
    <source>
        <dbReference type="EMBL" id="TCJ15373.1"/>
    </source>
</evidence>
<gene>
    <name evidence="12" type="ORF">EZJ19_07085</name>
</gene>
<feature type="domain" description="PPIase FKBP-type" evidence="11">
    <location>
        <begin position="8"/>
        <end position="91"/>
    </location>
</feature>
<dbReference type="PROSITE" id="PS50059">
    <property type="entry name" value="FKBP_PPIASE"/>
    <property type="match status" value="1"/>
</dbReference>
<evidence type="ECO:0000256" key="1">
    <source>
        <dbReference type="ARBA" id="ARBA00000971"/>
    </source>
</evidence>
<comment type="similarity">
    <text evidence="3 10">Belongs to the FKBP-type PPIase family.</text>
</comment>
<dbReference type="Pfam" id="PF00254">
    <property type="entry name" value="FKBP_C"/>
    <property type="match status" value="1"/>
</dbReference>
<evidence type="ECO:0000256" key="8">
    <source>
        <dbReference type="ARBA" id="ARBA00037071"/>
    </source>
</evidence>
<dbReference type="AlphaFoldDB" id="A0A4R1BE73"/>
<dbReference type="InterPro" id="IPR046357">
    <property type="entry name" value="PPIase_dom_sf"/>
</dbReference>
<evidence type="ECO:0000259" key="11">
    <source>
        <dbReference type="PROSITE" id="PS50059"/>
    </source>
</evidence>
<dbReference type="GO" id="GO:0042026">
    <property type="term" value="P:protein refolding"/>
    <property type="evidence" value="ECO:0007669"/>
    <property type="project" value="UniProtKB-ARBA"/>
</dbReference>
<keyword evidence="4" id="KW-0963">Cytoplasm</keyword>
<comment type="subcellular location">
    <subcellularLocation>
        <location evidence="2">Cytoplasm</location>
    </subcellularLocation>
</comment>
<dbReference type="InterPro" id="IPR001179">
    <property type="entry name" value="PPIase_FKBP_dom"/>
</dbReference>
<evidence type="ECO:0000256" key="4">
    <source>
        <dbReference type="ARBA" id="ARBA00022490"/>
    </source>
</evidence>
<evidence type="ECO:0000256" key="2">
    <source>
        <dbReference type="ARBA" id="ARBA00004496"/>
    </source>
</evidence>
<evidence type="ECO:0000256" key="5">
    <source>
        <dbReference type="ARBA" id="ARBA00023110"/>
    </source>
</evidence>
<evidence type="ECO:0000256" key="10">
    <source>
        <dbReference type="RuleBase" id="RU003915"/>
    </source>
</evidence>
<keyword evidence="7 9" id="KW-0413">Isomerase</keyword>
<protein>
    <recommendedName>
        <fullName evidence="10">Peptidyl-prolyl cis-trans isomerase</fullName>
        <ecNumber evidence="10">5.2.1.8</ecNumber>
    </recommendedName>
</protein>
<keyword evidence="5 9" id="KW-0697">Rotamase</keyword>
<proteinExistence type="inferred from homology"/>
<name>A0A4R1BE73_9PROT</name>
<dbReference type="PANTHER" id="PTHR47861">
    <property type="entry name" value="FKBP-TYPE PEPTIDYL-PROLYL CIS-TRANS ISOMERASE SLYD"/>
    <property type="match status" value="1"/>
</dbReference>
<dbReference type="EMBL" id="SJZB01000027">
    <property type="protein sequence ID" value="TCJ15373.1"/>
    <property type="molecule type" value="Genomic_DNA"/>
</dbReference>
<comment type="function">
    <text evidence="8">Also involved in hydrogenase metallocenter assembly, probably by participating in the nickel insertion step. This function in hydrogenase biosynthesis requires chaperone activity and the presence of the metal-binding domain, but not PPIase activity.</text>
</comment>
<sequence length="144" mass="16073">MTARVRPGDRVTLHYRIASYGQEIADTFPNAPESFSVGAGDIDARLEQNLIGLAEGERRTLELMPWQAFGERDEDLVQDLPRHEFPADAELEPERQVDFELPNGQVLTGTILAVEDAVVRIDFNHPLAGLPIEFDVQILAIEHA</sequence>
<keyword evidence="13" id="KW-1185">Reference proteome</keyword>
<dbReference type="GO" id="GO:0005737">
    <property type="term" value="C:cytoplasm"/>
    <property type="evidence" value="ECO:0007669"/>
    <property type="project" value="UniProtKB-SubCell"/>
</dbReference>
<evidence type="ECO:0000256" key="9">
    <source>
        <dbReference type="PROSITE-ProRule" id="PRU00277"/>
    </source>
</evidence>
<evidence type="ECO:0000256" key="7">
    <source>
        <dbReference type="ARBA" id="ARBA00023235"/>
    </source>
</evidence>
<dbReference type="GO" id="GO:0003755">
    <property type="term" value="F:peptidyl-prolyl cis-trans isomerase activity"/>
    <property type="evidence" value="ECO:0007669"/>
    <property type="project" value="UniProtKB-UniRule"/>
</dbReference>
<organism evidence="12 13">
    <name type="scientific">Parasulfuritortus cantonensis</name>
    <dbReference type="NCBI Taxonomy" id="2528202"/>
    <lineage>
        <taxon>Bacteria</taxon>
        <taxon>Pseudomonadati</taxon>
        <taxon>Pseudomonadota</taxon>
        <taxon>Betaproteobacteria</taxon>
        <taxon>Nitrosomonadales</taxon>
        <taxon>Thiobacillaceae</taxon>
        <taxon>Parasulfuritortus</taxon>
    </lineage>
</organism>